<keyword evidence="2" id="KW-1185">Reference proteome</keyword>
<dbReference type="Proteomes" id="UP001228049">
    <property type="component" value="Unassembled WGS sequence"/>
</dbReference>
<accession>A0AAD9C9D8</accession>
<name>A0AAD9C9D8_DISEL</name>
<sequence>RVIKVRETQLGISITWAEQQKEPNVSGKFQIKHSVTPKTDSGYLQQEPVALGTCYRAKT</sequence>
<feature type="non-terminal residue" evidence="1">
    <location>
        <position position="1"/>
    </location>
</feature>
<organism evidence="1 2">
    <name type="scientific">Dissostichus eleginoides</name>
    <name type="common">Patagonian toothfish</name>
    <name type="synonym">Dissostichus amissus</name>
    <dbReference type="NCBI Taxonomy" id="100907"/>
    <lineage>
        <taxon>Eukaryota</taxon>
        <taxon>Metazoa</taxon>
        <taxon>Chordata</taxon>
        <taxon>Craniata</taxon>
        <taxon>Vertebrata</taxon>
        <taxon>Euteleostomi</taxon>
        <taxon>Actinopterygii</taxon>
        <taxon>Neopterygii</taxon>
        <taxon>Teleostei</taxon>
        <taxon>Neoteleostei</taxon>
        <taxon>Acanthomorphata</taxon>
        <taxon>Eupercaria</taxon>
        <taxon>Perciformes</taxon>
        <taxon>Notothenioidei</taxon>
        <taxon>Nototheniidae</taxon>
        <taxon>Dissostichus</taxon>
    </lineage>
</organism>
<comment type="caution">
    <text evidence="1">The sequence shown here is derived from an EMBL/GenBank/DDBJ whole genome shotgun (WGS) entry which is preliminary data.</text>
</comment>
<feature type="non-terminal residue" evidence="1">
    <location>
        <position position="59"/>
    </location>
</feature>
<reference evidence="1" key="1">
    <citation type="submission" date="2023-04" db="EMBL/GenBank/DDBJ databases">
        <title>Chromosome-level genome of Chaenocephalus aceratus.</title>
        <authorList>
            <person name="Park H."/>
        </authorList>
    </citation>
    <scope>NUCLEOTIDE SEQUENCE</scope>
    <source>
        <strain evidence="1">DE</strain>
        <tissue evidence="1">Muscle</tissue>
    </source>
</reference>
<evidence type="ECO:0000313" key="2">
    <source>
        <dbReference type="Proteomes" id="UP001228049"/>
    </source>
</evidence>
<dbReference type="AlphaFoldDB" id="A0AAD9C9D8"/>
<gene>
    <name evidence="1" type="ORF">KUDE01_021070</name>
</gene>
<protein>
    <submittedName>
        <fullName evidence="1">Endoribonuclease YbeY</fullName>
    </submittedName>
</protein>
<evidence type="ECO:0000313" key="1">
    <source>
        <dbReference type="EMBL" id="KAK1895619.1"/>
    </source>
</evidence>
<proteinExistence type="predicted"/>
<dbReference type="EMBL" id="JASDAP010000010">
    <property type="protein sequence ID" value="KAK1895619.1"/>
    <property type="molecule type" value="Genomic_DNA"/>
</dbReference>